<name>A0AAN7KHD1_TRANT</name>
<proteinExistence type="predicted"/>
<sequence length="367" mass="40925">MVKHNIPFEVGQVVESRSFLPGFRGAWFRCKIRKIGRRNGKLSFAMEYIDFPDEKILWTKAFQRTPFIAGAKANKTMQMMVRPCFPPVYHKSEKPIINDILEVAVVAEDKWIVGDLVDWWTDGCYWSGTVSKILNDGMLQFYRCYLKFGDAIRNIVLPSPPYGEGQAYDVFSKDLRPSLDWSPDSGWTLPTTTVGGYNRHCAQLIKQDNEGRSADSNVAGETRVNISIGGSSSTSFSSGTQSRSPSSPLEPKPELPAEGPSFTAWSKRIRENSASVQETDSIDTISIPDIERVMEGNVARSSKTLKIESPIRLRSTLSNTLEDAVLDIEKLASHVRKLQNILKIGIPPKSSHTSLQIPRDSAPSTPK</sequence>
<feature type="compositionally biased region" description="Polar residues" evidence="1">
    <location>
        <begin position="350"/>
        <end position="367"/>
    </location>
</feature>
<dbReference type="Pfam" id="PF05641">
    <property type="entry name" value="Agenet"/>
    <property type="match status" value="1"/>
</dbReference>
<dbReference type="Proteomes" id="UP001346149">
    <property type="component" value="Unassembled WGS sequence"/>
</dbReference>
<organism evidence="3 4">
    <name type="scientific">Trapa natans</name>
    <name type="common">Water chestnut</name>
    <dbReference type="NCBI Taxonomy" id="22666"/>
    <lineage>
        <taxon>Eukaryota</taxon>
        <taxon>Viridiplantae</taxon>
        <taxon>Streptophyta</taxon>
        <taxon>Embryophyta</taxon>
        <taxon>Tracheophyta</taxon>
        <taxon>Spermatophyta</taxon>
        <taxon>Magnoliopsida</taxon>
        <taxon>eudicotyledons</taxon>
        <taxon>Gunneridae</taxon>
        <taxon>Pentapetalae</taxon>
        <taxon>rosids</taxon>
        <taxon>malvids</taxon>
        <taxon>Myrtales</taxon>
        <taxon>Lythraceae</taxon>
        <taxon>Trapa</taxon>
    </lineage>
</organism>
<dbReference type="PANTHER" id="PTHR36805:SF7">
    <property type="entry name" value="AGENET DOMAIN-CONTAINING PROTEIN"/>
    <property type="match status" value="1"/>
</dbReference>
<accession>A0AAN7KHD1</accession>
<protein>
    <recommendedName>
        <fullName evidence="2">Agenet-like domain-containing protein</fullName>
    </recommendedName>
</protein>
<evidence type="ECO:0000259" key="2">
    <source>
        <dbReference type="Pfam" id="PF05641"/>
    </source>
</evidence>
<evidence type="ECO:0000313" key="4">
    <source>
        <dbReference type="Proteomes" id="UP001346149"/>
    </source>
</evidence>
<dbReference type="AlphaFoldDB" id="A0AAN7KHD1"/>
<feature type="region of interest" description="Disordered" evidence="1">
    <location>
        <begin position="223"/>
        <end position="260"/>
    </location>
</feature>
<gene>
    <name evidence="3" type="ORF">SAY86_015174</name>
</gene>
<evidence type="ECO:0000313" key="3">
    <source>
        <dbReference type="EMBL" id="KAK4767424.1"/>
    </source>
</evidence>
<reference evidence="3 4" key="1">
    <citation type="journal article" date="2023" name="Hortic Res">
        <title>Pangenome of water caltrop reveals structural variations and asymmetric subgenome divergence after allopolyploidization.</title>
        <authorList>
            <person name="Zhang X."/>
            <person name="Chen Y."/>
            <person name="Wang L."/>
            <person name="Yuan Y."/>
            <person name="Fang M."/>
            <person name="Shi L."/>
            <person name="Lu R."/>
            <person name="Comes H.P."/>
            <person name="Ma Y."/>
            <person name="Chen Y."/>
            <person name="Huang G."/>
            <person name="Zhou Y."/>
            <person name="Zheng Z."/>
            <person name="Qiu Y."/>
        </authorList>
    </citation>
    <scope>NUCLEOTIDE SEQUENCE [LARGE SCALE GENOMIC DNA]</scope>
    <source>
        <strain evidence="3">F231</strain>
    </source>
</reference>
<dbReference type="PANTHER" id="PTHR36805">
    <property type="entry name" value="AGENET DOMAIN-CONTAINING PROTEIN"/>
    <property type="match status" value="1"/>
</dbReference>
<comment type="caution">
    <text evidence="3">The sequence shown here is derived from an EMBL/GenBank/DDBJ whole genome shotgun (WGS) entry which is preliminary data.</text>
</comment>
<feature type="compositionally biased region" description="Low complexity" evidence="1">
    <location>
        <begin position="227"/>
        <end position="249"/>
    </location>
</feature>
<feature type="domain" description="Agenet-like" evidence="2">
    <location>
        <begin position="11"/>
        <end position="86"/>
    </location>
</feature>
<feature type="region of interest" description="Disordered" evidence="1">
    <location>
        <begin position="347"/>
        <end position="367"/>
    </location>
</feature>
<evidence type="ECO:0000256" key="1">
    <source>
        <dbReference type="SAM" id="MobiDB-lite"/>
    </source>
</evidence>
<dbReference type="InterPro" id="IPR008395">
    <property type="entry name" value="Agenet-like_dom"/>
</dbReference>
<dbReference type="EMBL" id="JAXQNO010000022">
    <property type="protein sequence ID" value="KAK4767424.1"/>
    <property type="molecule type" value="Genomic_DNA"/>
</dbReference>
<keyword evidence="4" id="KW-1185">Reference proteome</keyword>